<evidence type="ECO:0000313" key="2">
    <source>
        <dbReference type="EMBL" id="KAF2689488.1"/>
    </source>
</evidence>
<name>A0A6G1JGC0_9PLEO</name>
<accession>A0A6G1JGC0</accession>
<gene>
    <name evidence="2" type="ORF">K458DRAFT_413763</name>
</gene>
<organism evidence="2 3">
    <name type="scientific">Lentithecium fluviatile CBS 122367</name>
    <dbReference type="NCBI Taxonomy" id="1168545"/>
    <lineage>
        <taxon>Eukaryota</taxon>
        <taxon>Fungi</taxon>
        <taxon>Dikarya</taxon>
        <taxon>Ascomycota</taxon>
        <taxon>Pezizomycotina</taxon>
        <taxon>Dothideomycetes</taxon>
        <taxon>Pleosporomycetidae</taxon>
        <taxon>Pleosporales</taxon>
        <taxon>Massarineae</taxon>
        <taxon>Lentitheciaceae</taxon>
        <taxon>Lentithecium</taxon>
    </lineage>
</organism>
<dbReference type="InterPro" id="IPR010730">
    <property type="entry name" value="HET"/>
</dbReference>
<proteinExistence type="predicted"/>
<evidence type="ECO:0000259" key="1">
    <source>
        <dbReference type="Pfam" id="PF06985"/>
    </source>
</evidence>
<dbReference type="AlphaFoldDB" id="A0A6G1JGC0"/>
<evidence type="ECO:0000313" key="3">
    <source>
        <dbReference type="Proteomes" id="UP000799291"/>
    </source>
</evidence>
<dbReference type="OrthoDB" id="3770080at2759"/>
<feature type="domain" description="Heterokaryon incompatibility" evidence="1">
    <location>
        <begin position="35"/>
        <end position="193"/>
    </location>
</feature>
<dbReference type="PANTHER" id="PTHR33112:SF9">
    <property type="entry name" value="HETEROKARYON INCOMPATIBILITY DOMAIN-CONTAINING PROTEIN"/>
    <property type="match status" value="1"/>
</dbReference>
<keyword evidence="3" id="KW-1185">Reference proteome</keyword>
<dbReference type="EMBL" id="MU005572">
    <property type="protein sequence ID" value="KAF2689488.1"/>
    <property type="molecule type" value="Genomic_DNA"/>
</dbReference>
<protein>
    <submittedName>
        <fullName evidence="2">HET-domain-containing protein</fullName>
    </submittedName>
</protein>
<sequence length="500" mass="56989">MPDRLLDVGPHLSRRTAHPQDLILVRPSNGLTETYAALSHCWGGEVPLKTLSTNIKNHLLKGISFNALPRNFKDAVTVTRWLGLRYVWIDSLCIIQDDPRDWLEQSAKMADVYANAYDTIAATGSPTCEHGFLDRRRCDLELSVPGLLDSDSKLFVREMPRYRHQAFGWGFVSTLAHGFEEYPLLRRGWVLQERALSQRLLHFTKREIVFECEECFECESEERFDLYKGSGKSHWSTNHQSALSKRLRLKPPGHINTFYPAKHAKWSAWQDKVRIYTCLSLTYDSDVLPALSAIARLHAGKGYIAGLRVQHIIRDLAWYTLGKCRKRPYRPKQYTAPSFSWASIVGQVLWAVTSDRCVYRAKSKAFSISLENQKDAFGRVKNGWVRVSGRLLGAMAIYWPNNKPDEFGWPLPGRLEGISSAQVHFDAVEDILADRMPVFVLVLGLTGNCSNEGAWTYNYYHALVLRLRDEQSKTYQRIGFADGLPKDLVRGAPKETVLIV</sequence>
<dbReference type="Pfam" id="PF06985">
    <property type="entry name" value="HET"/>
    <property type="match status" value="1"/>
</dbReference>
<dbReference type="PANTHER" id="PTHR33112">
    <property type="entry name" value="DOMAIN PROTEIN, PUTATIVE-RELATED"/>
    <property type="match status" value="1"/>
</dbReference>
<dbReference type="Proteomes" id="UP000799291">
    <property type="component" value="Unassembled WGS sequence"/>
</dbReference>
<reference evidence="2" key="1">
    <citation type="journal article" date="2020" name="Stud. Mycol.">
        <title>101 Dothideomycetes genomes: a test case for predicting lifestyles and emergence of pathogens.</title>
        <authorList>
            <person name="Haridas S."/>
            <person name="Albert R."/>
            <person name="Binder M."/>
            <person name="Bloem J."/>
            <person name="Labutti K."/>
            <person name="Salamov A."/>
            <person name="Andreopoulos B."/>
            <person name="Baker S."/>
            <person name="Barry K."/>
            <person name="Bills G."/>
            <person name="Bluhm B."/>
            <person name="Cannon C."/>
            <person name="Castanera R."/>
            <person name="Culley D."/>
            <person name="Daum C."/>
            <person name="Ezra D."/>
            <person name="Gonzalez J."/>
            <person name="Henrissat B."/>
            <person name="Kuo A."/>
            <person name="Liang C."/>
            <person name="Lipzen A."/>
            <person name="Lutzoni F."/>
            <person name="Magnuson J."/>
            <person name="Mondo S."/>
            <person name="Nolan M."/>
            <person name="Ohm R."/>
            <person name="Pangilinan J."/>
            <person name="Park H.-J."/>
            <person name="Ramirez L."/>
            <person name="Alfaro M."/>
            <person name="Sun H."/>
            <person name="Tritt A."/>
            <person name="Yoshinaga Y."/>
            <person name="Zwiers L.-H."/>
            <person name="Turgeon B."/>
            <person name="Goodwin S."/>
            <person name="Spatafora J."/>
            <person name="Crous P."/>
            <person name="Grigoriev I."/>
        </authorList>
    </citation>
    <scope>NUCLEOTIDE SEQUENCE</scope>
    <source>
        <strain evidence="2">CBS 122367</strain>
    </source>
</reference>